<dbReference type="InterPro" id="IPR027417">
    <property type="entry name" value="P-loop_NTPase"/>
</dbReference>
<dbReference type="Proteomes" id="UP000016666">
    <property type="component" value="Unassembled WGS sequence"/>
</dbReference>
<accession>A0A493TPA5</accession>
<protein>
    <recommendedName>
        <fullName evidence="1">Helicase C-terminal domain-containing protein</fullName>
    </recommendedName>
</protein>
<evidence type="ECO:0000313" key="3">
    <source>
        <dbReference type="Proteomes" id="UP000016666"/>
    </source>
</evidence>
<dbReference type="CDD" id="cd18787">
    <property type="entry name" value="SF2_C_DEAD"/>
    <property type="match status" value="1"/>
</dbReference>
<reference evidence="2" key="3">
    <citation type="submission" date="2025-09" db="UniProtKB">
        <authorList>
            <consortium name="Ensembl"/>
        </authorList>
    </citation>
    <scope>IDENTIFICATION</scope>
</reference>
<dbReference type="Ensembl" id="ENSAPLT00000047464.1">
    <property type="protein sequence ID" value="ENSAPLP00000027688.1"/>
    <property type="gene ID" value="ENSAPLG00000021398.1"/>
</dbReference>
<feature type="domain" description="Helicase C-terminal" evidence="1">
    <location>
        <begin position="1"/>
        <end position="120"/>
    </location>
</feature>
<reference evidence="2" key="2">
    <citation type="submission" date="2025-08" db="UniProtKB">
        <authorList>
            <consortium name="Ensembl"/>
        </authorList>
    </citation>
    <scope>IDENTIFICATION</scope>
</reference>
<dbReference type="SMART" id="SM00490">
    <property type="entry name" value="HELICc"/>
    <property type="match status" value="1"/>
</dbReference>
<dbReference type="STRING" id="8840.ENSAPLP00000027688"/>
<dbReference type="InterPro" id="IPR001650">
    <property type="entry name" value="Helicase_C-like"/>
</dbReference>
<evidence type="ECO:0000313" key="2">
    <source>
        <dbReference type="Ensembl" id="ENSAPLP00000027688.1"/>
    </source>
</evidence>
<keyword evidence="3" id="KW-1185">Reference proteome</keyword>
<dbReference type="AlphaFoldDB" id="A0A493TPA5"/>
<sequence>MSKDGHQVAVLTAELTIVQRANVIQRFRDGKEKVLITTNVCARGIDVAQVTIVVNFSLPVNQEKQLDFETYLHRIGRTGRFGKKGIVFNMVERQTTYLMHSIEEHFREYPCAQLCDAAKS</sequence>
<reference evidence="3" key="1">
    <citation type="submission" date="2017-10" db="EMBL/GenBank/DDBJ databases">
        <title>A new Pekin duck reference genome.</title>
        <authorList>
            <person name="Hou Z.-C."/>
            <person name="Zhou Z.-K."/>
            <person name="Zhu F."/>
            <person name="Hou S.-S."/>
        </authorList>
    </citation>
    <scope>NUCLEOTIDE SEQUENCE [LARGE SCALE GENOMIC DNA]</scope>
</reference>
<evidence type="ECO:0000259" key="1">
    <source>
        <dbReference type="PROSITE" id="PS51194"/>
    </source>
</evidence>
<dbReference type="PROSITE" id="PS51194">
    <property type="entry name" value="HELICASE_CTER"/>
    <property type="match status" value="1"/>
</dbReference>
<dbReference type="OMA" id="FREYPCA"/>
<dbReference type="PANTHER" id="PTHR47958">
    <property type="entry name" value="ATP-DEPENDENT RNA HELICASE DBP3"/>
    <property type="match status" value="1"/>
</dbReference>
<dbReference type="SUPFAM" id="SSF52540">
    <property type="entry name" value="P-loop containing nucleoside triphosphate hydrolases"/>
    <property type="match status" value="1"/>
</dbReference>
<name>A0A493TPA5_ANAPP</name>
<dbReference type="GeneTree" id="ENSGT00940000159712"/>
<dbReference type="Gene3D" id="3.40.50.300">
    <property type="entry name" value="P-loop containing nucleotide triphosphate hydrolases"/>
    <property type="match status" value="1"/>
</dbReference>
<organism evidence="2 3">
    <name type="scientific">Anas platyrhynchos platyrhynchos</name>
    <name type="common">Northern mallard</name>
    <dbReference type="NCBI Taxonomy" id="8840"/>
    <lineage>
        <taxon>Eukaryota</taxon>
        <taxon>Metazoa</taxon>
        <taxon>Chordata</taxon>
        <taxon>Craniata</taxon>
        <taxon>Vertebrata</taxon>
        <taxon>Euteleostomi</taxon>
        <taxon>Archelosauria</taxon>
        <taxon>Archosauria</taxon>
        <taxon>Dinosauria</taxon>
        <taxon>Saurischia</taxon>
        <taxon>Theropoda</taxon>
        <taxon>Coelurosauria</taxon>
        <taxon>Aves</taxon>
        <taxon>Neognathae</taxon>
        <taxon>Galloanserae</taxon>
        <taxon>Anseriformes</taxon>
        <taxon>Anatidae</taxon>
        <taxon>Anatinae</taxon>
        <taxon>Anas</taxon>
    </lineage>
</organism>
<proteinExistence type="predicted"/>
<dbReference type="Pfam" id="PF00271">
    <property type="entry name" value="Helicase_C"/>
    <property type="match status" value="1"/>
</dbReference>